<dbReference type="GO" id="GO:0019185">
    <property type="term" value="C:snRNA-activating protein complex"/>
    <property type="evidence" value="ECO:0007669"/>
    <property type="project" value="TreeGrafter"/>
</dbReference>
<sequence length="829" mass="94024">MDPRLIASTQIRSIEKLYEVIHENPYILEIIDAVPFINTPLHVASASGNLPFAMELMNLKPSFARKLNTHGLSPLHLAIEEGHTRLVLSLLKVDPDLVRLKGREGTTPFHQVVRRGETDLMTEFLLACPGCIKDANVKGETALHMAVSNDRCEELEVLLGWVQRLRQVDAESLEMQFLNKRDQEGNTALHIAAYQNRFKAVKLLVKCYAVNRNIHNRTGLTALDILDSQREHHTNRKIENILRKSGGKSGKSLPKTKKVSEILRYPISFTEHLFTQTARYRNQTPEGSRSALLVIAALIITATYQTALQPPGGVYQANASDHEGHTNSSSKKSVVGTVVMDQRYFYVLRSVNSMAFVGAIFMAFCLLPAGEGYVWSFLWIAVPLYVSYLVSMSVISTDTMWFFSVSAGSVIIVVLAYMVVFFLRWKRSKKKIPGTRSELILEGFTSLDMAKGVECIWSSSSLARFLLLRRRERALLRRPFSLLRSRPRALAVLASALRSPRHHSPSLKSSSVLIVFLIRKSLALVTHKLIPVNGKSPEKTKKLHASGNLSPFKRDIDELIDEFVEGDLTTFDEMKSVWLSRKFSYIFEAIPDTKLAFFMQSLYAHTIGHMVSIDSFSRRLGGLYCLYCLHEIQPFKPKFRIYISLQELGKFRDLVVEAKDKGVEIATVVAKQMLDKNVFIFGAVDVNEVSATEKRYHLTEIQNACIRLAYGKLTSDTEIEKFIHLDMGNEVDLSSLHKRSIEYAEAKKRAIKSAGEIVEVEDIKHISEEKELMGERVEKLKEEWDSQRCSFYEQTKLDSFTATTEELLKDVEHDEDDGFDELDHLLFHS</sequence>
<dbReference type="AlphaFoldDB" id="A0A6D2KJA1"/>
<evidence type="ECO:0000259" key="3">
    <source>
        <dbReference type="Pfam" id="PF13962"/>
    </source>
</evidence>
<dbReference type="OrthoDB" id="20127at2759"/>
<protein>
    <recommendedName>
        <fullName evidence="3">PGG domain-containing protein</fullName>
    </recommendedName>
</protein>
<accession>A0A6D2KJA1</accession>
<feature type="transmembrane region" description="Helical" evidence="2">
    <location>
        <begin position="374"/>
        <end position="395"/>
    </location>
</feature>
<feature type="repeat" description="ANK" evidence="1">
    <location>
        <begin position="70"/>
        <end position="97"/>
    </location>
</feature>
<dbReference type="Proteomes" id="UP000467841">
    <property type="component" value="Unassembled WGS sequence"/>
</dbReference>
<feature type="transmembrane region" description="Helical" evidence="2">
    <location>
        <begin position="344"/>
        <end position="367"/>
    </location>
</feature>
<dbReference type="GO" id="GO:0043565">
    <property type="term" value="F:sequence-specific DNA binding"/>
    <property type="evidence" value="ECO:0007669"/>
    <property type="project" value="TreeGrafter"/>
</dbReference>
<evidence type="ECO:0000256" key="1">
    <source>
        <dbReference type="PROSITE-ProRule" id="PRU00023"/>
    </source>
</evidence>
<dbReference type="Pfam" id="PF12796">
    <property type="entry name" value="Ank_2"/>
    <property type="match status" value="1"/>
</dbReference>
<dbReference type="PROSITE" id="PS50297">
    <property type="entry name" value="ANK_REP_REGION"/>
    <property type="match status" value="2"/>
</dbReference>
<dbReference type="Pfam" id="PF13857">
    <property type="entry name" value="Ank_5"/>
    <property type="match status" value="1"/>
</dbReference>
<dbReference type="PROSITE" id="PS50088">
    <property type="entry name" value="ANK_REPEAT"/>
    <property type="match status" value="2"/>
</dbReference>
<gene>
    <name evidence="4" type="ORF">MERR_LOCUS41795</name>
</gene>
<keyword evidence="5" id="KW-1185">Reference proteome</keyword>
<dbReference type="PANTHER" id="PTHR15131:SF3">
    <property type="entry name" value="SNRNA-ACTIVATING PROTEIN COMPLEX SUBUNIT 1"/>
    <property type="match status" value="1"/>
</dbReference>
<dbReference type="Gene3D" id="1.25.40.20">
    <property type="entry name" value="Ankyrin repeat-containing domain"/>
    <property type="match status" value="1"/>
</dbReference>
<dbReference type="GO" id="GO:0042796">
    <property type="term" value="P:snRNA transcription by RNA polymerase III"/>
    <property type="evidence" value="ECO:0007669"/>
    <property type="project" value="TreeGrafter"/>
</dbReference>
<evidence type="ECO:0000313" key="4">
    <source>
        <dbReference type="EMBL" id="CAA7054559.1"/>
    </source>
</evidence>
<reference evidence="4" key="1">
    <citation type="submission" date="2020-01" db="EMBL/GenBank/DDBJ databases">
        <authorList>
            <person name="Mishra B."/>
        </authorList>
    </citation>
    <scope>NUCLEOTIDE SEQUENCE [LARGE SCALE GENOMIC DNA]</scope>
</reference>
<feature type="repeat" description="ANK" evidence="1">
    <location>
        <begin position="184"/>
        <end position="206"/>
    </location>
</feature>
<organism evidence="4 5">
    <name type="scientific">Microthlaspi erraticum</name>
    <dbReference type="NCBI Taxonomy" id="1685480"/>
    <lineage>
        <taxon>Eukaryota</taxon>
        <taxon>Viridiplantae</taxon>
        <taxon>Streptophyta</taxon>
        <taxon>Embryophyta</taxon>
        <taxon>Tracheophyta</taxon>
        <taxon>Spermatophyta</taxon>
        <taxon>Magnoliopsida</taxon>
        <taxon>eudicotyledons</taxon>
        <taxon>Gunneridae</taxon>
        <taxon>Pentapetalae</taxon>
        <taxon>rosids</taxon>
        <taxon>malvids</taxon>
        <taxon>Brassicales</taxon>
        <taxon>Brassicaceae</taxon>
        <taxon>Coluteocarpeae</taxon>
        <taxon>Microthlaspi</taxon>
    </lineage>
</organism>
<dbReference type="Pfam" id="PF13962">
    <property type="entry name" value="PGG"/>
    <property type="match status" value="1"/>
</dbReference>
<keyword evidence="2" id="KW-0812">Transmembrane</keyword>
<dbReference type="InterPro" id="IPR002110">
    <property type="entry name" value="Ankyrin_rpt"/>
</dbReference>
<evidence type="ECO:0000313" key="5">
    <source>
        <dbReference type="Proteomes" id="UP000467841"/>
    </source>
</evidence>
<dbReference type="EMBL" id="CACVBM020001583">
    <property type="protein sequence ID" value="CAA7054559.1"/>
    <property type="molecule type" value="Genomic_DNA"/>
</dbReference>
<dbReference type="InterPro" id="IPR036770">
    <property type="entry name" value="Ankyrin_rpt-contain_sf"/>
</dbReference>
<comment type="caution">
    <text evidence="4">The sequence shown here is derived from an EMBL/GenBank/DDBJ whole genome shotgun (WGS) entry which is preliminary data.</text>
</comment>
<dbReference type="SMART" id="SM00248">
    <property type="entry name" value="ANK"/>
    <property type="match status" value="5"/>
</dbReference>
<dbReference type="Pfam" id="PF09808">
    <property type="entry name" value="SNAPC1"/>
    <property type="match status" value="1"/>
</dbReference>
<feature type="transmembrane region" description="Helical" evidence="2">
    <location>
        <begin position="290"/>
        <end position="308"/>
    </location>
</feature>
<dbReference type="PANTHER" id="PTHR15131">
    <property type="entry name" value="SMALL NUCLEAR RNA ACTIVATING COMPLEX, POLYPEPTIDE 1"/>
    <property type="match status" value="1"/>
</dbReference>
<dbReference type="InterPro" id="IPR019188">
    <property type="entry name" value="SNAPC1"/>
</dbReference>
<feature type="transmembrane region" description="Helical" evidence="2">
    <location>
        <begin position="401"/>
        <end position="423"/>
    </location>
</feature>
<dbReference type="GO" id="GO:0042795">
    <property type="term" value="P:snRNA transcription by RNA polymerase II"/>
    <property type="evidence" value="ECO:0007669"/>
    <property type="project" value="TreeGrafter"/>
</dbReference>
<feature type="domain" description="PGG" evidence="3">
    <location>
        <begin position="288"/>
        <end position="392"/>
    </location>
</feature>
<keyword evidence="2" id="KW-1133">Transmembrane helix</keyword>
<keyword evidence="2" id="KW-0472">Membrane</keyword>
<proteinExistence type="predicted"/>
<dbReference type="SUPFAM" id="SSF48403">
    <property type="entry name" value="Ankyrin repeat"/>
    <property type="match status" value="1"/>
</dbReference>
<evidence type="ECO:0000256" key="2">
    <source>
        <dbReference type="SAM" id="Phobius"/>
    </source>
</evidence>
<dbReference type="InterPro" id="IPR026961">
    <property type="entry name" value="PGG_dom"/>
</dbReference>
<keyword evidence="1" id="KW-0040">ANK repeat</keyword>
<name>A0A6D2KJA1_9BRAS</name>